<dbReference type="PANTHER" id="PTHR35147">
    <property type="entry name" value="CHEMORECEPTOR GLUTAMINE DEAMIDASE CHED-RELATED"/>
    <property type="match status" value="1"/>
</dbReference>
<evidence type="ECO:0000256" key="2">
    <source>
        <dbReference type="ARBA" id="ARBA00022801"/>
    </source>
</evidence>
<dbReference type="EMBL" id="LNQE01001877">
    <property type="protein sequence ID" value="KUG03616.1"/>
    <property type="molecule type" value="Genomic_DNA"/>
</dbReference>
<dbReference type="InterPro" id="IPR005659">
    <property type="entry name" value="Chemorcpt_Glu_NH3ase_CheD"/>
</dbReference>
<dbReference type="CDD" id="cd16352">
    <property type="entry name" value="CheD"/>
    <property type="match status" value="1"/>
</dbReference>
<dbReference type="HAMAP" id="MF_01440">
    <property type="entry name" value="CheD"/>
    <property type="match status" value="1"/>
</dbReference>
<name>A0A0W8E4M2_9ZZZZ</name>
<dbReference type="GO" id="GO:0050568">
    <property type="term" value="F:protein-glutamine glutaminase activity"/>
    <property type="evidence" value="ECO:0007669"/>
    <property type="project" value="InterPro"/>
</dbReference>
<proteinExistence type="inferred from homology"/>
<accession>A0A0W8E4M2</accession>
<reference evidence="3" key="1">
    <citation type="journal article" date="2015" name="Proc. Natl. Acad. Sci. U.S.A.">
        <title>Networks of energetic and metabolic interactions define dynamics in microbial communities.</title>
        <authorList>
            <person name="Embree M."/>
            <person name="Liu J.K."/>
            <person name="Al-Bassam M.M."/>
            <person name="Zengler K."/>
        </authorList>
    </citation>
    <scope>NUCLEOTIDE SEQUENCE</scope>
</reference>
<evidence type="ECO:0000256" key="1">
    <source>
        <dbReference type="ARBA" id="ARBA00022500"/>
    </source>
</evidence>
<evidence type="ECO:0000313" key="3">
    <source>
        <dbReference type="EMBL" id="KUG03616.1"/>
    </source>
</evidence>
<dbReference type="Pfam" id="PF03975">
    <property type="entry name" value="CheD"/>
    <property type="match status" value="1"/>
</dbReference>
<dbReference type="GO" id="GO:0006935">
    <property type="term" value="P:chemotaxis"/>
    <property type="evidence" value="ECO:0007669"/>
    <property type="project" value="UniProtKB-KW"/>
</dbReference>
<dbReference type="SUPFAM" id="SSF64438">
    <property type="entry name" value="CNF1/YfiH-like putative cysteine hydrolases"/>
    <property type="match status" value="1"/>
</dbReference>
<dbReference type="AlphaFoldDB" id="A0A0W8E4M2"/>
<dbReference type="PANTHER" id="PTHR35147:SF1">
    <property type="entry name" value="CHEMORECEPTOR GLUTAMINE DEAMIDASE CHED-RELATED"/>
    <property type="match status" value="1"/>
</dbReference>
<keyword evidence="1" id="KW-0145">Chemotaxis</keyword>
<keyword evidence="2" id="KW-0378">Hydrolase</keyword>
<comment type="caution">
    <text evidence="3">The sequence shown here is derived from an EMBL/GenBank/DDBJ whole genome shotgun (WGS) entry which is preliminary data.</text>
</comment>
<protein>
    <submittedName>
        <fullName evidence="3">Chemotaxis protein ched</fullName>
    </submittedName>
</protein>
<dbReference type="Gene3D" id="3.30.1330.200">
    <property type="match status" value="1"/>
</dbReference>
<dbReference type="InterPro" id="IPR038592">
    <property type="entry name" value="CheD-like_sf"/>
</dbReference>
<organism evidence="3">
    <name type="scientific">hydrocarbon metagenome</name>
    <dbReference type="NCBI Taxonomy" id="938273"/>
    <lineage>
        <taxon>unclassified sequences</taxon>
        <taxon>metagenomes</taxon>
        <taxon>ecological metagenomes</taxon>
    </lineage>
</organism>
<dbReference type="InterPro" id="IPR011324">
    <property type="entry name" value="Cytotoxic_necrot_fac-like_cat"/>
</dbReference>
<gene>
    <name evidence="3" type="ORF">ASZ90_019049</name>
</gene>
<sequence>MDEIIQVGMAELKVATAPKKLLTAGLGSCIGICVCSPAQQFGVLAHIMLPSSTQSKKSQNKAKFADTAVDLILEQMIKNGASASKMIAKIAGGAQMFKFVGDSSIMNIGHRNTLAVEEHLRRNGIRIAAKDTGGNFGRTIVFDPKTGDLRIRTIGHGERTI</sequence>